<dbReference type="Gene3D" id="1.20.1640.10">
    <property type="entry name" value="Multidrug efflux transporter AcrB transmembrane domain"/>
    <property type="match status" value="2"/>
</dbReference>
<dbReference type="Gene3D" id="3.30.70.1430">
    <property type="entry name" value="Multidrug efflux transporter AcrB pore domain"/>
    <property type="match status" value="2"/>
</dbReference>
<dbReference type="SUPFAM" id="SSF82866">
    <property type="entry name" value="Multidrug efflux transporter AcrB transmembrane domain"/>
    <property type="match status" value="2"/>
</dbReference>
<feature type="transmembrane region" description="Helical" evidence="1">
    <location>
        <begin position="354"/>
        <end position="373"/>
    </location>
</feature>
<organism evidence="2 3">
    <name type="scientific">Zhongshania borealis</name>
    <dbReference type="NCBI Taxonomy" id="889488"/>
    <lineage>
        <taxon>Bacteria</taxon>
        <taxon>Pseudomonadati</taxon>
        <taxon>Pseudomonadota</taxon>
        <taxon>Gammaproteobacteria</taxon>
        <taxon>Cellvibrionales</taxon>
        <taxon>Spongiibacteraceae</taxon>
        <taxon>Zhongshania</taxon>
    </lineage>
</organism>
<feature type="transmembrane region" description="Helical" evidence="1">
    <location>
        <begin position="458"/>
        <end position="482"/>
    </location>
</feature>
<protein>
    <submittedName>
        <fullName evidence="2">Efflux RND transporter permease subunit</fullName>
    </submittedName>
</protein>
<dbReference type="RefSeq" id="WP_344936367.1">
    <property type="nucleotide sequence ID" value="NZ_BAABDM010000004.1"/>
</dbReference>
<reference evidence="3" key="1">
    <citation type="journal article" date="2019" name="Int. J. Syst. Evol. Microbiol.">
        <title>The Global Catalogue of Microorganisms (GCM) 10K type strain sequencing project: providing services to taxonomists for standard genome sequencing and annotation.</title>
        <authorList>
            <consortium name="The Broad Institute Genomics Platform"/>
            <consortium name="The Broad Institute Genome Sequencing Center for Infectious Disease"/>
            <person name="Wu L."/>
            <person name="Ma J."/>
        </authorList>
    </citation>
    <scope>NUCLEOTIDE SEQUENCE [LARGE SCALE GENOMIC DNA]</scope>
    <source>
        <strain evidence="3">JCM 17304</strain>
    </source>
</reference>
<dbReference type="PANTHER" id="PTHR32063">
    <property type="match status" value="1"/>
</dbReference>
<feature type="transmembrane region" description="Helical" evidence="1">
    <location>
        <begin position="12"/>
        <end position="33"/>
    </location>
</feature>
<dbReference type="Proteomes" id="UP001500392">
    <property type="component" value="Unassembled WGS sequence"/>
</dbReference>
<dbReference type="EMBL" id="BAABDM010000004">
    <property type="protein sequence ID" value="GAA4098599.1"/>
    <property type="molecule type" value="Genomic_DNA"/>
</dbReference>
<feature type="transmembrane region" description="Helical" evidence="1">
    <location>
        <begin position="385"/>
        <end position="407"/>
    </location>
</feature>
<feature type="transmembrane region" description="Helical" evidence="1">
    <location>
        <begin position="885"/>
        <end position="905"/>
    </location>
</feature>
<gene>
    <name evidence="2" type="ORF">GCM10022414_24500</name>
</gene>
<dbReference type="Gene3D" id="3.30.2090.10">
    <property type="entry name" value="Multidrug efflux transporter AcrB TolC docking domain, DN and DC subdomains"/>
    <property type="match status" value="2"/>
</dbReference>
<feature type="transmembrane region" description="Helical" evidence="1">
    <location>
        <begin position="911"/>
        <end position="930"/>
    </location>
</feature>
<dbReference type="InterPro" id="IPR027463">
    <property type="entry name" value="AcrB_DN_DC_subdom"/>
</dbReference>
<sequence length="1040" mass="115603">MNSIIHWFIRNPIAANLLMVLIFIGGVSTFSHVDKRFFPERVINRVQIDVVYPGASPSQAEEQLLNRIEEAIRDLNGIEKIESLALENGVAITVDAIANYDTQRLLNDIKSKVDALPGLPSGAERPQIYELQFRSRVLSLALAGDISEVELKELGRHLQQQLAEKAWIPTVDLRTPRDYEVSIEVSAQTLDEYELSFADVARVVRGSSLNVSAGELRSSSGDMQIQARMQSYTGEDFAKIPVVTSPTGGQILLGDIATITDGFVEDELYSRFDGKPTLSLDIYVNENADILKTSAASAAFVKEMSSTLPEGVTLSLWRDQSREFRGRLNTLLNNGFGGLILIFIILLLFLRPLLAFWVCSGIAISLLGTIWLLPAVGISMNMVSLFAFILILGIVVDDAIIVGESVYSEQSRLGPGTEITYRGTALVSKPVMFAVITTMIFFVPFLNLPPEMAEPYNLGAVVLVALSFSLVDSLLILPAHLAHMKPEKPATRFYLKWLEQARHIVARGLSHFIQNTYQPILKRCLDNRGMTVASFLALFFIVSSLLVGGWLRTSFFPNVPLDLIEASFTLKDGTPFHQAKEFGLRVENAAQQLKDEINADSALPYIGHLESAIYGESIKVSMELLNVEQHPFDIESLKHDWQTQIGSMALVRDYLIQSTLAPVAKPIELEVSAIDTDQLRALSTVIQQRLAEYPGVYDIRDKLNDALPEFRVRLKPAAETLGITAEDVIGQLRQGYYGEEVQRIPRAQEDVKVMLRYPRNERQQLDQLMQHKIRSANGKELPLETVAELEFVRALKEIRHIDGRVATTITTEMKDGFSAGQVLRSIEQAEVPQWERAYPGSKIRREGEQEQQQTFVTQLAQMSLLSLILIYGLFAVVFRSYSQPILVLSAIPFGLMGAIIGHIVFNREISMFSILGVVAVAGVVVNDNLVMLDRINALRTEGLAIRDAILQGASDRFRPILLTSLTTFTGMMPIMLEDSIQARFLIPMVLSLAFGVLFATTVTLLFVPALTSILFGIHQRAAELRQPNDDTALETKSRTA</sequence>
<accession>A0ABP7WWH9</accession>
<dbReference type="Gene3D" id="3.30.70.1440">
    <property type="entry name" value="Multidrug efflux transporter AcrB pore domain"/>
    <property type="match status" value="1"/>
</dbReference>
<evidence type="ECO:0000313" key="2">
    <source>
        <dbReference type="EMBL" id="GAA4098599.1"/>
    </source>
</evidence>
<feature type="transmembrane region" description="Helical" evidence="1">
    <location>
        <begin position="331"/>
        <end position="349"/>
    </location>
</feature>
<dbReference type="PRINTS" id="PR00702">
    <property type="entry name" value="ACRIFLAVINRP"/>
</dbReference>
<feature type="transmembrane region" description="Helical" evidence="1">
    <location>
        <begin position="988"/>
        <end position="1017"/>
    </location>
</feature>
<dbReference type="Pfam" id="PF00873">
    <property type="entry name" value="ACR_tran"/>
    <property type="match status" value="1"/>
</dbReference>
<name>A0ABP7WWH9_9GAMM</name>
<dbReference type="Gene3D" id="3.30.70.1320">
    <property type="entry name" value="Multidrug efflux transporter AcrB pore domain like"/>
    <property type="match status" value="1"/>
</dbReference>
<evidence type="ECO:0000313" key="3">
    <source>
        <dbReference type="Proteomes" id="UP001500392"/>
    </source>
</evidence>
<proteinExistence type="predicted"/>
<dbReference type="SUPFAM" id="SSF82714">
    <property type="entry name" value="Multidrug efflux transporter AcrB TolC docking domain, DN and DC subdomains"/>
    <property type="match status" value="2"/>
</dbReference>
<keyword evidence="1" id="KW-0812">Transmembrane</keyword>
<keyword evidence="1" id="KW-1133">Transmembrane helix</keyword>
<feature type="transmembrane region" description="Helical" evidence="1">
    <location>
        <begin position="532"/>
        <end position="551"/>
    </location>
</feature>
<dbReference type="SUPFAM" id="SSF82693">
    <property type="entry name" value="Multidrug efflux transporter AcrB pore domain, PN1, PN2, PC1 and PC2 subdomains"/>
    <property type="match status" value="1"/>
</dbReference>
<keyword evidence="3" id="KW-1185">Reference proteome</keyword>
<dbReference type="InterPro" id="IPR001036">
    <property type="entry name" value="Acrflvin-R"/>
</dbReference>
<comment type="caution">
    <text evidence="2">The sequence shown here is derived from an EMBL/GenBank/DDBJ whole genome shotgun (WGS) entry which is preliminary data.</text>
</comment>
<keyword evidence="1" id="KW-0472">Membrane</keyword>
<evidence type="ECO:0000256" key="1">
    <source>
        <dbReference type="SAM" id="Phobius"/>
    </source>
</evidence>
<feature type="transmembrane region" description="Helical" evidence="1">
    <location>
        <begin position="427"/>
        <end position="446"/>
    </location>
</feature>
<feature type="transmembrane region" description="Helical" evidence="1">
    <location>
        <begin position="959"/>
        <end position="976"/>
    </location>
</feature>
<dbReference type="PANTHER" id="PTHR32063:SF33">
    <property type="entry name" value="RND SUPERFAMILY EFFLUX PUMP PERMEASE COMPONENT"/>
    <property type="match status" value="1"/>
</dbReference>
<feature type="transmembrane region" description="Helical" evidence="1">
    <location>
        <begin position="859"/>
        <end position="878"/>
    </location>
</feature>